<protein>
    <submittedName>
        <fullName evidence="2">Glycosyltransferase</fullName>
    </submittedName>
</protein>
<dbReference type="CDD" id="cd04186">
    <property type="entry name" value="GT_2_like_c"/>
    <property type="match status" value="1"/>
</dbReference>
<keyword evidence="2" id="KW-0808">Transferase</keyword>
<dbReference type="InterPro" id="IPR029044">
    <property type="entry name" value="Nucleotide-diphossugar_trans"/>
</dbReference>
<evidence type="ECO:0000259" key="1">
    <source>
        <dbReference type="Pfam" id="PF00535"/>
    </source>
</evidence>
<dbReference type="EMBL" id="DQ915177">
    <property type="protein sequence ID" value="ABI85333.1"/>
    <property type="molecule type" value="Genomic_DNA"/>
</dbReference>
<dbReference type="GO" id="GO:0016740">
    <property type="term" value="F:transferase activity"/>
    <property type="evidence" value="ECO:0007669"/>
    <property type="project" value="UniProtKB-KW"/>
</dbReference>
<dbReference type="Pfam" id="PF00535">
    <property type="entry name" value="Glycos_transf_2"/>
    <property type="match status" value="1"/>
</dbReference>
<feature type="domain" description="Glycosyltransferase 2-like" evidence="1">
    <location>
        <begin position="436"/>
        <end position="607"/>
    </location>
</feature>
<dbReference type="Pfam" id="PF13692">
    <property type="entry name" value="Glyco_trans_1_4"/>
    <property type="match status" value="1"/>
</dbReference>
<dbReference type="CDD" id="cd04950">
    <property type="entry name" value="GT4_TuaH-like"/>
    <property type="match status" value="1"/>
</dbReference>
<dbReference type="InterPro" id="IPR001173">
    <property type="entry name" value="Glyco_trans_2-like"/>
</dbReference>
<dbReference type="Gene3D" id="3.40.50.11010">
    <property type="match status" value="1"/>
</dbReference>
<dbReference type="Gene3D" id="3.90.550.10">
    <property type="entry name" value="Spore Coat Polysaccharide Biosynthesis Protein SpsA, Chain A"/>
    <property type="match status" value="1"/>
</dbReference>
<accession>Q06BC1</accession>
<dbReference type="PANTHER" id="PTHR43179:SF7">
    <property type="entry name" value="RHAMNOSYLTRANSFERASE WBBL"/>
    <property type="match status" value="1"/>
</dbReference>
<dbReference type="SUPFAM" id="SSF53448">
    <property type="entry name" value="Nucleotide-diphospho-sugar transferases"/>
    <property type="match status" value="1"/>
</dbReference>
<organism evidence="2">
    <name type="scientific">Vibrio cholerae</name>
    <dbReference type="NCBI Taxonomy" id="666"/>
    <lineage>
        <taxon>Bacteria</taxon>
        <taxon>Pseudomonadati</taxon>
        <taxon>Pseudomonadota</taxon>
        <taxon>Gammaproteobacteria</taxon>
        <taxon>Vibrionales</taxon>
        <taxon>Vibrionaceae</taxon>
        <taxon>Vibrio</taxon>
    </lineage>
</organism>
<dbReference type="Gene3D" id="3.40.50.2000">
    <property type="entry name" value="Glycogen Phosphorylase B"/>
    <property type="match status" value="1"/>
</dbReference>
<name>Q06BC1_VIBCL</name>
<dbReference type="CAZy" id="GT4">
    <property type="family name" value="Glycosyltransferase Family 4"/>
</dbReference>
<evidence type="ECO:0000313" key="2">
    <source>
        <dbReference type="EMBL" id="ABI85333.1"/>
    </source>
</evidence>
<sequence>MKQIIKKPLRKMYYSLSPKYRTLALSTYQQSRIFWNSRRNNLQISTVINEPSVTGELSYLNEFNGVNKLIFLLPVIDWDFRVQRPQHLCMQLAKLGNGVIYFSTTFNITNQPGFTILDSPAKNVICCRLNMNENVNIYRDCLNEDQSTFLAKSLLAVSRAFGKAEVYSILNLPFWHSAVKKLPKNTVVYDCMDHHAGFSTNSFEMLKQENTLLKEADLVITTAELLSKNISEARENVIIRNGAEIDYFKATPSEELLEKSRPVVGYYGAIAEWFDTDLVLKTAKLLPQYDFVLIGNVTTDVSCFKNQSNIKLLGEVPYKDLTKYLVSFDVCIIPFIINDLTLCTNPVKVYEYLAAGKPVVATAMPEVVLIEEKVFIASDAEAFSLSIEKAMETKDDAELVTDRKKWPESHDWLERARHLESEMELLTNGNKAAKVSIVVLTFNNLKLTKDCLESIERNTTYVNFEVIIVDNASTDGSIDYLENFCSRRDNYLFISNEKNLGFAKGNNVGLEKATGDILVVLNNDTYVGPYWLEGLVGALEKNPELGIVGPVTNNIGNEAKINISYGNWVQLNNSAINYIVENRNKLYPVECLAFFCVAIPRSVYESVGPISEDYGLGFFEDDDYCKAVEKAGFKIAVVEDSFVHHHLSASFNKTKKLEKAGVNEY</sequence>
<proteinExistence type="predicted"/>
<dbReference type="CAZy" id="GT2">
    <property type="family name" value="Glycosyltransferase Family 2"/>
</dbReference>
<reference evidence="2" key="1">
    <citation type="journal article" date="2007" name="BMC Microbiol.">
        <title>The capsule polysaccharide structure and biogenesis for non-O1 Vibrio cholerae NRT36S: genes are embedded in the LPS region.</title>
        <authorList>
            <person name="Chen Y."/>
            <person name="Bystricky P."/>
            <person name="Adeyeye J."/>
            <person name="Panigrahi P."/>
            <person name="Ali A."/>
            <person name="Johnson J.A."/>
            <person name="Bush C.A."/>
            <person name="Morris J.G.Jr."/>
            <person name="Stine O.C."/>
        </authorList>
    </citation>
    <scope>NUCLEOTIDE SEQUENCE</scope>
    <source>
        <strain evidence="2">NRT36S</strain>
    </source>
</reference>
<dbReference type="PANTHER" id="PTHR43179">
    <property type="entry name" value="RHAMNOSYLTRANSFERASE WBBL"/>
    <property type="match status" value="1"/>
</dbReference>
<dbReference type="SUPFAM" id="SSF53756">
    <property type="entry name" value="UDP-Glycosyltransferase/glycogen phosphorylase"/>
    <property type="match status" value="1"/>
</dbReference>
<dbReference type="AlphaFoldDB" id="Q06BC1"/>